<proteinExistence type="inferred from homology"/>
<sequence>MAEVARRRLRQVFQFLQAMNEVRNPAITQVEELPWQLWLDDLPVHPCIVRGMTDDTSAAIDGEQWLLKVRRPVCKEAPPLPAELVGWVAEGWQHIDKKVTIFEKRILRDEQGVAIEVPFTAGRQRARLWSRWAAQRDAWVKAEMPAYRVMQLFTRLFELYSRLEREGERFEIILGDGLLAWNREDREFYHPVLLQRVQLRFDAQVPEFIFQGTGRMPELYTDMLGYFGDDVATAIHRVRVDLEGGRFHPLGGRETARFFQRLITQLSPYGEFVGDSRPPKGGEIPRLGRAPVIFLRSRTLGYSAALERILEDLDRREELPGFLQQIVGVQPAEPGALTASGDQDLEESSNDRQPLLNAMVKASDHELMAAMDVAVALEPAGAGTGAIDPNGYDEQVLLSKEANGEQLRIARQLQTHGAVLVQGPPGTGKTHTIANLIGHFLAEGKRVLVTSYTTKALAVLWEKIVEPLQPLCISVMTESHRQQMERAIDAIAARLGSDDEYTLEREATELAEHRAELLTQLRRLRADLQQARWDEYIPVEVLGEKIAPSEAARWVRAHETTDGWIPAPVQLGAPLPLSQTEWEFLYASNGVLSAQDDQELLADLPAMELLWPPAQFATVVQELRRLHESTREEQRAFWCPLIEEKTPETLRTLAERLEQAVAALQYGQAPPWQRAALLAGMSGEVAMMPWKNLLTLIDEVAGRALQAQEDFITYAPELPASDELPAVDELAALLKDMRSQVAQKGAIPKMTLLWKQPWKKVLQAARVNGREPESVADFSALITLVELRAAQQRLQERWSRQLEPLDAPALATLGEAPEQVAAQIGMQIRHCLYWYRDKWLPLVNELEKLGFTWSAFWETVPLIVGPFGPVERLVRAVEKELPPIMAAQIDRLRMTRLQGEWTELRKRLEQAAPVGQGTTIDGLIQAVLLGNAEAYRQGYLRLHELVTKREIKKQRTALLEKLALVAPNWAQQIKERTARHGSTVAPGDVEKAWKWRQLWTALEARACRPLDDLQGQIHSVSEALRRTTAQLVEKKAWAAQIKRTTGPQRQALMGWKATMRKIGRGMGARVPELMAEARKLMLDCQTAVPVWIMPLNRVVENFDPIKNRFDIVIIDEASQADALALAALYMGSQVVVVGDDQQVSPLAVGADQTQVQRLSDMFLVGIPNRHLYDAQFSVYELAGTVFEPVCLREHFRCVPPIIQFSNQLSYQGKIKPLRDSSDVRLRPFTVAQQVQGAVRSGDKNPREAETIASLLLACTEQPEYAHATFGVISLLGEDQAALIDGLLRRMMAPEEYLRRRIQCGNSAHFQGDERDVIFLSMVYGPEKKALPLLTTGPLDREKKRYNVAASRARDQLWVVYSLNPDVDLKPGDLRRQLIQHALYPEAIDGAEANTEDTSSFVQMVRDWLGQRGYRVTIQWPVGEYRIDLVLEGATGRVALECEGDRFSTPATVAKEVERQAILERLGWRFVRIRGSQFFRDPEGTMAVVVARMAQLGILPEAGRSLPEEAMVPVPAEQPVPLQERVSRRAAEIRQAWASHGKGG</sequence>
<keyword evidence="4" id="KW-0347">Helicase</keyword>
<dbReference type="EMBL" id="SLXT01000013">
    <property type="protein sequence ID" value="TCP63968.1"/>
    <property type="molecule type" value="Genomic_DNA"/>
</dbReference>
<dbReference type="InterPro" id="IPR027417">
    <property type="entry name" value="P-loop_NTPase"/>
</dbReference>
<dbReference type="PANTHER" id="PTHR43788">
    <property type="entry name" value="DNA2/NAM7 HELICASE FAMILY MEMBER"/>
    <property type="match status" value="1"/>
</dbReference>
<organism evidence="10 11">
    <name type="scientific">Heliophilum fasciatum</name>
    <dbReference type="NCBI Taxonomy" id="35700"/>
    <lineage>
        <taxon>Bacteria</taxon>
        <taxon>Bacillati</taxon>
        <taxon>Bacillota</taxon>
        <taxon>Clostridia</taxon>
        <taxon>Eubacteriales</taxon>
        <taxon>Heliobacteriaceae</taxon>
        <taxon>Heliophilum</taxon>
    </lineage>
</organism>
<keyword evidence="5" id="KW-0067">ATP-binding</keyword>
<keyword evidence="2" id="KW-0547">Nucleotide-binding</keyword>
<dbReference type="SUPFAM" id="SSF52540">
    <property type="entry name" value="P-loop containing nucleoside triphosphate hydrolases"/>
    <property type="match status" value="1"/>
</dbReference>
<dbReference type="Pfam" id="PF13086">
    <property type="entry name" value="AAA_11"/>
    <property type="match status" value="1"/>
</dbReference>
<feature type="coiled-coil region" evidence="6">
    <location>
        <begin position="507"/>
        <end position="534"/>
    </location>
</feature>
<dbReference type="SUPFAM" id="SSF52980">
    <property type="entry name" value="Restriction endonuclease-like"/>
    <property type="match status" value="1"/>
</dbReference>
<dbReference type="Gene3D" id="3.40.50.300">
    <property type="entry name" value="P-loop containing nucleotide triphosphate hydrolases"/>
    <property type="match status" value="3"/>
</dbReference>
<evidence type="ECO:0000313" key="10">
    <source>
        <dbReference type="EMBL" id="TCP63968.1"/>
    </source>
</evidence>
<dbReference type="GO" id="GO:0016787">
    <property type="term" value="F:hydrolase activity"/>
    <property type="evidence" value="ECO:0007669"/>
    <property type="project" value="UniProtKB-KW"/>
</dbReference>
<evidence type="ECO:0000259" key="8">
    <source>
        <dbReference type="Pfam" id="PF13087"/>
    </source>
</evidence>
<dbReference type="InterPro" id="IPR049468">
    <property type="entry name" value="Restrct_endonuc-II-like_dom"/>
</dbReference>
<evidence type="ECO:0000256" key="1">
    <source>
        <dbReference type="ARBA" id="ARBA00007913"/>
    </source>
</evidence>
<dbReference type="InterPro" id="IPR011335">
    <property type="entry name" value="Restrct_endonuc-II-like"/>
</dbReference>
<dbReference type="InterPro" id="IPR050534">
    <property type="entry name" value="Coronavir_polyprotein_1ab"/>
</dbReference>
<dbReference type="GO" id="GO:0043139">
    <property type="term" value="F:5'-3' DNA helicase activity"/>
    <property type="evidence" value="ECO:0007669"/>
    <property type="project" value="TreeGrafter"/>
</dbReference>
<dbReference type="InterPro" id="IPR041677">
    <property type="entry name" value="DNA2/NAM7_AAA_11"/>
</dbReference>
<evidence type="ECO:0000256" key="6">
    <source>
        <dbReference type="SAM" id="Coils"/>
    </source>
</evidence>
<gene>
    <name evidence="10" type="ORF">EDD73_11318</name>
</gene>
<evidence type="ECO:0000256" key="3">
    <source>
        <dbReference type="ARBA" id="ARBA00022801"/>
    </source>
</evidence>
<dbReference type="Pfam" id="PF18741">
    <property type="entry name" value="MTES_1575"/>
    <property type="match status" value="1"/>
</dbReference>
<dbReference type="Proteomes" id="UP000294813">
    <property type="component" value="Unassembled WGS sequence"/>
</dbReference>
<keyword evidence="11" id="KW-1185">Reference proteome</keyword>
<evidence type="ECO:0000256" key="4">
    <source>
        <dbReference type="ARBA" id="ARBA00022806"/>
    </source>
</evidence>
<evidence type="ECO:0000256" key="5">
    <source>
        <dbReference type="ARBA" id="ARBA00022840"/>
    </source>
</evidence>
<evidence type="ECO:0000259" key="9">
    <source>
        <dbReference type="Pfam" id="PF18741"/>
    </source>
</evidence>
<dbReference type="Gene3D" id="3.40.960.10">
    <property type="entry name" value="VSR Endonuclease"/>
    <property type="match status" value="1"/>
</dbReference>
<protein>
    <submittedName>
        <fullName evidence="10">Uncharacterized protein DUF559</fullName>
    </submittedName>
</protein>
<reference evidence="10 11" key="1">
    <citation type="submission" date="2019-03" db="EMBL/GenBank/DDBJ databases">
        <title>Genomic Encyclopedia of Type Strains, Phase IV (KMG-IV): sequencing the most valuable type-strain genomes for metagenomic binning, comparative biology and taxonomic classification.</title>
        <authorList>
            <person name="Goeker M."/>
        </authorList>
    </citation>
    <scope>NUCLEOTIDE SEQUENCE [LARGE SCALE GENOMIC DNA]</scope>
    <source>
        <strain evidence="10 11">DSM 11170</strain>
    </source>
</reference>
<dbReference type="PANTHER" id="PTHR43788:SF8">
    <property type="entry name" value="DNA-BINDING PROTEIN SMUBP-2"/>
    <property type="match status" value="1"/>
</dbReference>
<feature type="domain" description="DNA2/NAM7 helicase helicase" evidence="7">
    <location>
        <begin position="403"/>
        <end position="530"/>
    </location>
</feature>
<name>A0A4R2RM27_9FIRM</name>
<dbReference type="InterPro" id="IPR041679">
    <property type="entry name" value="DNA2/NAM7-like_C"/>
</dbReference>
<feature type="domain" description="Restriction endonuclease type II-like" evidence="9">
    <location>
        <begin position="1400"/>
        <end position="1491"/>
    </location>
</feature>
<keyword evidence="6" id="KW-0175">Coiled coil</keyword>
<comment type="similarity">
    <text evidence="1">Belongs to the DNA2/NAM7 helicase family.</text>
</comment>
<keyword evidence="3" id="KW-0378">Hydrolase</keyword>
<dbReference type="CDD" id="cd18808">
    <property type="entry name" value="SF1_C_Upf1"/>
    <property type="match status" value="1"/>
</dbReference>
<accession>A0A4R2RM27</accession>
<dbReference type="Pfam" id="PF13087">
    <property type="entry name" value="AAA_12"/>
    <property type="match status" value="1"/>
</dbReference>
<feature type="domain" description="DNA2/NAM7 helicase-like C-terminal" evidence="8">
    <location>
        <begin position="1187"/>
        <end position="1359"/>
    </location>
</feature>
<dbReference type="RefSeq" id="WP_165876406.1">
    <property type="nucleotide sequence ID" value="NZ_JAOQNU010000012.1"/>
</dbReference>
<dbReference type="InterPro" id="IPR047187">
    <property type="entry name" value="SF1_C_Upf1"/>
</dbReference>
<comment type="caution">
    <text evidence="10">The sequence shown here is derived from an EMBL/GenBank/DDBJ whole genome shotgun (WGS) entry which is preliminary data.</text>
</comment>
<dbReference type="GO" id="GO:0005524">
    <property type="term" value="F:ATP binding"/>
    <property type="evidence" value="ECO:0007669"/>
    <property type="project" value="UniProtKB-KW"/>
</dbReference>
<evidence type="ECO:0000259" key="7">
    <source>
        <dbReference type="Pfam" id="PF13086"/>
    </source>
</evidence>
<evidence type="ECO:0000256" key="2">
    <source>
        <dbReference type="ARBA" id="ARBA00022741"/>
    </source>
</evidence>
<evidence type="ECO:0000313" key="11">
    <source>
        <dbReference type="Proteomes" id="UP000294813"/>
    </source>
</evidence>